<dbReference type="EMBL" id="BAABIM010000003">
    <property type="protein sequence ID" value="GAA4691338.1"/>
    <property type="molecule type" value="Genomic_DNA"/>
</dbReference>
<evidence type="ECO:0000259" key="1">
    <source>
        <dbReference type="Pfam" id="PF18859"/>
    </source>
</evidence>
<keyword evidence="3" id="KW-1185">Reference proteome</keyword>
<dbReference type="RefSeq" id="WP_345267561.1">
    <property type="nucleotide sequence ID" value="NZ_BAABIM010000003.1"/>
</dbReference>
<dbReference type="Proteomes" id="UP001500621">
    <property type="component" value="Unassembled WGS sequence"/>
</dbReference>
<dbReference type="InterPro" id="IPR042226">
    <property type="entry name" value="eFR1_2_sf"/>
</dbReference>
<feature type="domain" description="Actinobacteria/chloroflexi VLRF1 release factor" evidence="1">
    <location>
        <begin position="76"/>
        <end position="200"/>
    </location>
</feature>
<name>A0ABP8WNB8_9ACTN</name>
<dbReference type="Gene3D" id="3.30.420.60">
    <property type="entry name" value="eRF1 domain 2"/>
    <property type="match status" value="1"/>
</dbReference>
<dbReference type="Pfam" id="PF18859">
    <property type="entry name" value="acVLRF1"/>
    <property type="match status" value="1"/>
</dbReference>
<sequence>MTSATQVVLVPRERIARWVENFEARHGATRARVDQGALVVEADDGSHARLRLPFDAGHDGPADVEAFRAAARVPDDWGVLLVRKGGFAVARLSGEQVVESKVGQRHVQGRTKAGGQSQQRFARRRDNQARDAYRAAADHAARLLGPGPLVVGGDQEALSAVLADPRLTGLQPVGQTLAVPDPRRAVLLGAVRDAVSVRVEVVNA</sequence>
<evidence type="ECO:0000313" key="3">
    <source>
        <dbReference type="Proteomes" id="UP001500621"/>
    </source>
</evidence>
<gene>
    <name evidence="2" type="ORF">GCM10023226_31520</name>
</gene>
<dbReference type="InterPro" id="IPR040783">
    <property type="entry name" value="VLRF1"/>
</dbReference>
<comment type="caution">
    <text evidence="2">The sequence shown here is derived from an EMBL/GenBank/DDBJ whole genome shotgun (WGS) entry which is preliminary data.</text>
</comment>
<accession>A0ABP8WNB8</accession>
<organism evidence="2 3">
    <name type="scientific">Nocardioides nanhaiensis</name>
    <dbReference type="NCBI Taxonomy" id="1476871"/>
    <lineage>
        <taxon>Bacteria</taxon>
        <taxon>Bacillati</taxon>
        <taxon>Actinomycetota</taxon>
        <taxon>Actinomycetes</taxon>
        <taxon>Propionibacteriales</taxon>
        <taxon>Nocardioidaceae</taxon>
        <taxon>Nocardioides</taxon>
    </lineage>
</organism>
<proteinExistence type="predicted"/>
<reference evidence="3" key="1">
    <citation type="journal article" date="2019" name="Int. J. Syst. Evol. Microbiol.">
        <title>The Global Catalogue of Microorganisms (GCM) 10K type strain sequencing project: providing services to taxonomists for standard genome sequencing and annotation.</title>
        <authorList>
            <consortium name="The Broad Institute Genomics Platform"/>
            <consortium name="The Broad Institute Genome Sequencing Center for Infectious Disease"/>
            <person name="Wu L."/>
            <person name="Ma J."/>
        </authorList>
    </citation>
    <scope>NUCLEOTIDE SEQUENCE [LARGE SCALE GENOMIC DNA]</scope>
    <source>
        <strain evidence="3">JCM 18127</strain>
    </source>
</reference>
<protein>
    <recommendedName>
        <fullName evidence="1">Actinobacteria/chloroflexi VLRF1 release factor domain-containing protein</fullName>
    </recommendedName>
</protein>
<dbReference type="SUPFAM" id="SSF53137">
    <property type="entry name" value="Translational machinery components"/>
    <property type="match status" value="1"/>
</dbReference>
<dbReference type="NCBIfam" id="NF041024">
    <property type="entry name" value="acVLRF1_NCBI"/>
    <property type="match status" value="1"/>
</dbReference>
<evidence type="ECO:0000313" key="2">
    <source>
        <dbReference type="EMBL" id="GAA4691338.1"/>
    </source>
</evidence>